<evidence type="ECO:0000259" key="3">
    <source>
        <dbReference type="Pfam" id="PF00382"/>
    </source>
</evidence>
<dbReference type="SUPFAM" id="SSF57783">
    <property type="entry name" value="Zinc beta-ribbon"/>
    <property type="match status" value="1"/>
</dbReference>
<feature type="domain" description="Transcription factor TFIIB cyclin-like" evidence="3">
    <location>
        <begin position="100"/>
        <end position="173"/>
    </location>
</feature>
<keyword evidence="2" id="KW-0804">Transcription</keyword>
<dbReference type="InterPro" id="IPR000812">
    <property type="entry name" value="TFIIB"/>
</dbReference>
<evidence type="ECO:0000256" key="1">
    <source>
        <dbReference type="ARBA" id="ARBA00023015"/>
    </source>
</evidence>
<evidence type="ECO:0000313" key="4">
    <source>
        <dbReference type="EMBL" id="QHS79938.1"/>
    </source>
</evidence>
<dbReference type="InterPro" id="IPR036915">
    <property type="entry name" value="Cyclin-like_sf"/>
</dbReference>
<evidence type="ECO:0000256" key="2">
    <source>
        <dbReference type="ARBA" id="ARBA00023163"/>
    </source>
</evidence>
<dbReference type="GO" id="GO:0017025">
    <property type="term" value="F:TBP-class protein binding"/>
    <property type="evidence" value="ECO:0007669"/>
    <property type="project" value="InterPro"/>
</dbReference>
<dbReference type="InterPro" id="IPR013150">
    <property type="entry name" value="TFIIB_cyclin"/>
</dbReference>
<proteinExistence type="predicted"/>
<sequence>MNCDHVNSTCADGEHVCTDCGTVIGSIVDEGAEWRIYANTEDDPSRTGGVTNELLPDSSYGSMMMRRRIPGQSEEAKTIAKLSAWSFSSHGERSWMGIFESIQASCSRIGLPKAISHDACALFKHIEDARKSRGETRRALMAGAVFTACRQHNATRTHEEISNLFHVSIRAMCKGLSRFDGEVSSVLNTQLGIAERICADLGVGDKERDAILLLLNTLPEMEHTPKTIVAGVIAHVLGGRLSEVSAVSGVSSVSIRKMTEKLKM</sequence>
<dbReference type="PANTHER" id="PTHR11618">
    <property type="entry name" value="TRANSCRIPTION INITIATION FACTOR IIB-RELATED"/>
    <property type="match status" value="1"/>
</dbReference>
<dbReference type="SUPFAM" id="SSF47954">
    <property type="entry name" value="Cyclin-like"/>
    <property type="match status" value="1"/>
</dbReference>
<dbReference type="GO" id="GO:0070897">
    <property type="term" value="P:transcription preinitiation complex assembly"/>
    <property type="evidence" value="ECO:0007669"/>
    <property type="project" value="InterPro"/>
</dbReference>
<dbReference type="Gene3D" id="1.10.472.170">
    <property type="match status" value="1"/>
</dbReference>
<protein>
    <recommendedName>
        <fullName evidence="3">Transcription factor TFIIB cyclin-like domain-containing protein</fullName>
    </recommendedName>
</protein>
<accession>A0A6C0AJI2</accession>
<dbReference type="Pfam" id="PF00382">
    <property type="entry name" value="TFIIB"/>
    <property type="match status" value="1"/>
</dbReference>
<dbReference type="EMBL" id="MN740664">
    <property type="protein sequence ID" value="QHS79938.1"/>
    <property type="molecule type" value="Genomic_DNA"/>
</dbReference>
<reference evidence="4" key="1">
    <citation type="journal article" date="2020" name="Nature">
        <title>Giant virus diversity and host interactions through global metagenomics.</title>
        <authorList>
            <person name="Schulz F."/>
            <person name="Roux S."/>
            <person name="Paez-Espino D."/>
            <person name="Jungbluth S."/>
            <person name="Walsh D.A."/>
            <person name="Denef V.J."/>
            <person name="McMahon K.D."/>
            <person name="Konstantinidis K.T."/>
            <person name="Eloe-Fadrosh E.A."/>
            <person name="Kyrpides N.C."/>
            <person name="Woyke T."/>
        </authorList>
    </citation>
    <scope>NUCLEOTIDE SEQUENCE</scope>
    <source>
        <strain evidence="4">GVMAG-S-1035375-24</strain>
    </source>
</reference>
<dbReference type="PRINTS" id="PR00685">
    <property type="entry name" value="TIFACTORIIB"/>
</dbReference>
<dbReference type="AlphaFoldDB" id="A0A6C0AJI2"/>
<dbReference type="GO" id="GO:0097550">
    <property type="term" value="C:transcription preinitiation complex"/>
    <property type="evidence" value="ECO:0007669"/>
    <property type="project" value="TreeGrafter"/>
</dbReference>
<name>A0A6C0AJI2_9ZZZZ</name>
<organism evidence="4">
    <name type="scientific">viral metagenome</name>
    <dbReference type="NCBI Taxonomy" id="1070528"/>
    <lineage>
        <taxon>unclassified sequences</taxon>
        <taxon>metagenomes</taxon>
        <taxon>organismal metagenomes</taxon>
    </lineage>
</organism>
<dbReference type="PANTHER" id="PTHR11618:SF13">
    <property type="entry name" value="TRANSCRIPTION INITIATION FACTOR IIB"/>
    <property type="match status" value="1"/>
</dbReference>
<dbReference type="GO" id="GO:0005634">
    <property type="term" value="C:nucleus"/>
    <property type="evidence" value="ECO:0007669"/>
    <property type="project" value="TreeGrafter"/>
</dbReference>
<keyword evidence="1" id="KW-0805">Transcription regulation</keyword>